<evidence type="ECO:0000256" key="1">
    <source>
        <dbReference type="ARBA" id="ARBA00022490"/>
    </source>
</evidence>
<dbReference type="AlphaFoldDB" id="A0A9D5LYN8"/>
<dbReference type="GO" id="GO:0000716">
    <property type="term" value="P:transcription-coupled nucleotide-excision repair, DNA damage recognition"/>
    <property type="evidence" value="ECO:0007669"/>
    <property type="project" value="UniProtKB-UniRule"/>
</dbReference>
<dbReference type="CDD" id="cd17991">
    <property type="entry name" value="DEXHc_TRCF"/>
    <property type="match status" value="1"/>
</dbReference>
<dbReference type="Gene3D" id="3.90.1150.50">
    <property type="entry name" value="Transcription-repair-coupling factor, D7 domain"/>
    <property type="match status" value="1"/>
</dbReference>
<dbReference type="PROSITE" id="PS51192">
    <property type="entry name" value="HELICASE_ATP_BIND_1"/>
    <property type="match status" value="1"/>
</dbReference>
<dbReference type="Gene3D" id="3.30.2060.10">
    <property type="entry name" value="Penicillin-binding protein 1b domain"/>
    <property type="match status" value="1"/>
</dbReference>
<comment type="subcellular location">
    <subcellularLocation>
        <location evidence="9">Cytoplasm</location>
    </subcellularLocation>
</comment>
<dbReference type="SMART" id="SM00982">
    <property type="entry name" value="TRCF"/>
    <property type="match status" value="1"/>
</dbReference>
<dbReference type="InterPro" id="IPR001650">
    <property type="entry name" value="Helicase_C-like"/>
</dbReference>
<dbReference type="Gene3D" id="3.40.50.11180">
    <property type="match status" value="1"/>
</dbReference>
<dbReference type="InterPro" id="IPR005118">
    <property type="entry name" value="TRCF_C"/>
</dbReference>
<dbReference type="InterPro" id="IPR003711">
    <property type="entry name" value="CarD-like/TRCF_RID"/>
</dbReference>
<dbReference type="Pfam" id="PF17757">
    <property type="entry name" value="UvrB_inter"/>
    <property type="match status" value="1"/>
</dbReference>
<reference evidence="12" key="1">
    <citation type="submission" date="2020-10" db="EMBL/GenBank/DDBJ databases">
        <title>ChiBAC.</title>
        <authorList>
            <person name="Zenner C."/>
            <person name="Hitch T.C.A."/>
            <person name="Clavel T."/>
        </authorList>
    </citation>
    <scope>NUCLEOTIDE SEQUENCE</scope>
    <source>
        <strain evidence="12">DSM 107454</strain>
    </source>
</reference>
<comment type="similarity">
    <text evidence="9">In the N-terminal section; belongs to the UvrB family.</text>
</comment>
<keyword evidence="4 9" id="KW-0378">Hydrolase</keyword>
<evidence type="ECO:0000256" key="7">
    <source>
        <dbReference type="ARBA" id="ARBA00023125"/>
    </source>
</evidence>
<dbReference type="NCBIfam" id="TIGR00580">
    <property type="entry name" value="mfd"/>
    <property type="match status" value="1"/>
</dbReference>
<dbReference type="HAMAP" id="MF_00969">
    <property type="entry name" value="TRCF"/>
    <property type="match status" value="1"/>
</dbReference>
<keyword evidence="3 9" id="KW-0227">DNA damage</keyword>
<dbReference type="EMBL" id="JADCKB010000016">
    <property type="protein sequence ID" value="MBE5040443.1"/>
    <property type="molecule type" value="Genomic_DNA"/>
</dbReference>
<dbReference type="PROSITE" id="PS51194">
    <property type="entry name" value="HELICASE_CTER"/>
    <property type="match status" value="1"/>
</dbReference>
<dbReference type="GO" id="GO:0016787">
    <property type="term" value="F:hydrolase activity"/>
    <property type="evidence" value="ECO:0007669"/>
    <property type="project" value="UniProtKB-KW"/>
</dbReference>
<dbReference type="InterPro" id="IPR041471">
    <property type="entry name" value="UvrB_inter"/>
</dbReference>
<comment type="caution">
    <text evidence="12">The sequence shown here is derived from an EMBL/GenBank/DDBJ whole genome shotgun (WGS) entry which is preliminary data.</text>
</comment>
<dbReference type="Pfam" id="PF02559">
    <property type="entry name" value="CarD_TRCF_RID"/>
    <property type="match status" value="1"/>
</dbReference>
<dbReference type="GO" id="GO:0006355">
    <property type="term" value="P:regulation of DNA-templated transcription"/>
    <property type="evidence" value="ECO:0007669"/>
    <property type="project" value="UniProtKB-UniRule"/>
</dbReference>
<dbReference type="SUPFAM" id="SSF52540">
    <property type="entry name" value="P-loop containing nucleoside triphosphate hydrolases"/>
    <property type="match status" value="4"/>
</dbReference>
<dbReference type="PANTHER" id="PTHR47964">
    <property type="entry name" value="ATP-DEPENDENT DNA HELICASE HOMOLOG RECG, CHLOROPLASTIC"/>
    <property type="match status" value="1"/>
</dbReference>
<dbReference type="SMART" id="SM00490">
    <property type="entry name" value="HELICc"/>
    <property type="match status" value="1"/>
</dbReference>
<evidence type="ECO:0000256" key="2">
    <source>
        <dbReference type="ARBA" id="ARBA00022741"/>
    </source>
</evidence>
<evidence type="ECO:0000256" key="6">
    <source>
        <dbReference type="ARBA" id="ARBA00022840"/>
    </source>
</evidence>
<dbReference type="InterPro" id="IPR004576">
    <property type="entry name" value="Mfd"/>
</dbReference>
<comment type="similarity">
    <text evidence="9">In the C-terminal section; belongs to the helicase family. RecG subfamily.</text>
</comment>
<dbReference type="Gene3D" id="2.40.10.170">
    <property type="match status" value="1"/>
</dbReference>
<evidence type="ECO:0000259" key="11">
    <source>
        <dbReference type="PROSITE" id="PS51194"/>
    </source>
</evidence>
<feature type="domain" description="Helicase C-terminal" evidence="11">
    <location>
        <begin position="813"/>
        <end position="975"/>
    </location>
</feature>
<proteinExistence type="inferred from homology"/>
<dbReference type="Pfam" id="PF03461">
    <property type="entry name" value="TRCF"/>
    <property type="match status" value="1"/>
</dbReference>
<gene>
    <name evidence="9 12" type="primary">mfd</name>
    <name evidence="12" type="ORF">INF28_08225</name>
</gene>
<organism evidence="12 13">
    <name type="scientific">Ructibacterium gallinarum</name>
    <dbReference type="NCBI Taxonomy" id="2779355"/>
    <lineage>
        <taxon>Bacteria</taxon>
        <taxon>Bacillati</taxon>
        <taxon>Bacillota</taxon>
        <taxon>Clostridia</taxon>
        <taxon>Eubacteriales</taxon>
        <taxon>Oscillospiraceae</taxon>
        <taxon>Ructibacterium</taxon>
    </lineage>
</organism>
<dbReference type="SMART" id="SM01058">
    <property type="entry name" value="CarD_TRCF"/>
    <property type="match status" value="1"/>
</dbReference>
<dbReference type="GO" id="GO:0003678">
    <property type="term" value="F:DNA helicase activity"/>
    <property type="evidence" value="ECO:0007669"/>
    <property type="project" value="TreeGrafter"/>
</dbReference>
<dbReference type="InterPro" id="IPR047112">
    <property type="entry name" value="RecG/Mfd"/>
</dbReference>
<protein>
    <recommendedName>
        <fullName evidence="9">Transcription-repair-coupling factor</fullName>
        <shortName evidence="9">TRCF</shortName>
        <ecNumber evidence="9">3.6.4.-</ecNumber>
    </recommendedName>
</protein>
<dbReference type="GO" id="GO:0005524">
    <property type="term" value="F:ATP binding"/>
    <property type="evidence" value="ECO:0007669"/>
    <property type="project" value="UniProtKB-UniRule"/>
</dbReference>
<evidence type="ECO:0000256" key="5">
    <source>
        <dbReference type="ARBA" id="ARBA00022806"/>
    </source>
</evidence>
<evidence type="ECO:0000256" key="3">
    <source>
        <dbReference type="ARBA" id="ARBA00022763"/>
    </source>
</evidence>
<dbReference type="InterPro" id="IPR037235">
    <property type="entry name" value="TRCF-like_C_D7"/>
</dbReference>
<evidence type="ECO:0000313" key="13">
    <source>
        <dbReference type="Proteomes" id="UP000806542"/>
    </source>
</evidence>
<keyword evidence="2 9" id="KW-0547">Nucleotide-binding</keyword>
<dbReference type="InterPro" id="IPR011545">
    <property type="entry name" value="DEAD/DEAH_box_helicase_dom"/>
</dbReference>
<dbReference type="EC" id="3.6.4.-" evidence="9"/>
<dbReference type="PANTHER" id="PTHR47964:SF1">
    <property type="entry name" value="ATP-DEPENDENT DNA HELICASE HOMOLOG RECG, CHLOROPLASTIC"/>
    <property type="match status" value="1"/>
</dbReference>
<dbReference type="Gene3D" id="3.40.50.300">
    <property type="entry name" value="P-loop containing nucleotide triphosphate hydrolases"/>
    <property type="match status" value="2"/>
</dbReference>
<evidence type="ECO:0000256" key="8">
    <source>
        <dbReference type="ARBA" id="ARBA00023204"/>
    </source>
</evidence>
<dbReference type="Proteomes" id="UP000806542">
    <property type="component" value="Unassembled WGS sequence"/>
</dbReference>
<keyword evidence="13" id="KW-1185">Reference proteome</keyword>
<keyword evidence="1 9" id="KW-0963">Cytoplasm</keyword>
<dbReference type="InterPro" id="IPR027417">
    <property type="entry name" value="P-loop_NTPase"/>
</dbReference>
<keyword evidence="7 9" id="KW-0238">DNA-binding</keyword>
<dbReference type="GO" id="GO:0003684">
    <property type="term" value="F:damaged DNA binding"/>
    <property type="evidence" value="ECO:0007669"/>
    <property type="project" value="InterPro"/>
</dbReference>
<keyword evidence="8 9" id="KW-0234">DNA repair</keyword>
<feature type="domain" description="Helicase ATP-binding" evidence="10">
    <location>
        <begin position="639"/>
        <end position="800"/>
    </location>
</feature>
<dbReference type="SUPFAM" id="SSF141259">
    <property type="entry name" value="CarD-like"/>
    <property type="match status" value="1"/>
</dbReference>
<evidence type="ECO:0000256" key="9">
    <source>
        <dbReference type="HAMAP-Rule" id="MF_00969"/>
    </source>
</evidence>
<dbReference type="SMART" id="SM00487">
    <property type="entry name" value="DEXDc"/>
    <property type="match status" value="1"/>
</dbReference>
<dbReference type="InterPro" id="IPR014001">
    <property type="entry name" value="Helicase_ATP-bd"/>
</dbReference>
<keyword evidence="6 9" id="KW-0067">ATP-binding</keyword>
<dbReference type="InterPro" id="IPR036101">
    <property type="entry name" value="CarD-like/TRCF_RID_sf"/>
</dbReference>
<evidence type="ECO:0000256" key="4">
    <source>
        <dbReference type="ARBA" id="ARBA00022801"/>
    </source>
</evidence>
<evidence type="ECO:0000259" key="10">
    <source>
        <dbReference type="PROSITE" id="PS51192"/>
    </source>
</evidence>
<comment type="function">
    <text evidence="9">Couples transcription and DNA repair by recognizing RNA polymerase (RNAP) stalled at DNA lesions. Mediates ATP-dependent release of RNAP and its truncated transcript from the DNA, and recruitment of nucleotide excision repair machinery to the damaged site.</text>
</comment>
<dbReference type="Pfam" id="PF00270">
    <property type="entry name" value="DEAD"/>
    <property type="match status" value="1"/>
</dbReference>
<accession>A0A9D5LYN8</accession>
<sequence length="1177" mass="133142">MDAYVKMLDNLAEFSDLVSALKSNKTPIQLSGVSDSVRAHLIYSVCRKLNAPALAVVPEVAAAKDLCEDLKFFFGEDVFFFPEKDLLFYDVEASGQDVVQERLRVLRHLTEKPEMCCVVTTLGALTSVTVPVSVYREKAFQLSEGDEADLQELAVRLTELGYHREDMVEGPGQFSVRGGILDVYPCDGEIDGAIRIEFFDTEVDSIRLFDPESQRTVERLNRAEIYPVRELLLSDLQRTKLIDTLQAVCRTVNPSEERTEKVLSVLHRDIERLEQGMLFPSLDKYIPYIYSAFPTLLDYLVPDTIVFFDEPVHLSEKAGLLSNQQAEEICDLAQRGVLAQPDMEYSIAWHKAVSRLLAYRVVGMSGVSQRTPDYRPAQIQSLTVKSLQGFQGKLSFLCEALRYYQQNIYQTVILAGSEGKAKNLIRQIEEEGIHCNYQETLEVLPNPGGITVTCGSLKRGFEYPLIRVAVLGDREIFGGMKKKRRRVKPKNSEKIANFMDLSPGDYVVHQNHGIGQYTGIEQLCVEGVRKDYLKIQYRGSDVLYVPADQLDMVFKYTVKDTAHVRVNKLGGTEWGKTRQRVKAAAAEMAERLLALYAQRSKLKGISFLPDTEWQHDFEAAFPYEETEDQLRSIAEVKADMEKPHPMDRLLCGDVGYGKTEVAMRAAFKAVMSGYQVAYLVPTTILASQHYHNFKQRMMDYPIQVGMLSRFATGAYQKEVLKGLASGEIDVVIGTHKLLGKAVKFRKLGLLVIDEEQRFGVGHKEKLKELRREVDVLTLSATPIPRTLYMSLSGIRDMSVINQPPGDRLPVATYVLEYDENVIREAILRELARNGQVYYLFNRVEGIYRAANKIAEMAPEARVAVAHGQMHERELEEIMMDVANGEVDILVCTTIIETGLDIANVNTLIIENADRLGLAQLYQLRGRVGRSNRLAYAYLTFRRNKVLTPEAEKRLLAIKEFTEFGSGFKIAMRDLEIRGTGNLIGPQQHGHMEAVGYEMYCQLLEEAVREQRGEIEEVKTETLIDLPVSAYIPEQYIQNHSQRIQAYKRISSIETQEELYDAYDEIEDRYGTVPQVVANLMESALLRAMAQRCGVTEMIGNLTQVIFKFDEKHMPDPAAMVKLVTLRSQSIFLPNPDKPRLHFKLEKPEPGKEKEYFAAIAEILGHLSGEKPLFVNGV</sequence>
<keyword evidence="5" id="KW-0347">Helicase</keyword>
<evidence type="ECO:0000313" key="12">
    <source>
        <dbReference type="EMBL" id="MBE5040443.1"/>
    </source>
</evidence>
<dbReference type="SUPFAM" id="SSF143517">
    <property type="entry name" value="TRCF domain-like"/>
    <property type="match status" value="1"/>
</dbReference>
<dbReference type="Pfam" id="PF00271">
    <property type="entry name" value="Helicase_C"/>
    <property type="match status" value="1"/>
</dbReference>
<dbReference type="RefSeq" id="WP_226392995.1">
    <property type="nucleotide sequence ID" value="NZ_JADCKB010000016.1"/>
</dbReference>
<dbReference type="GO" id="GO:0005737">
    <property type="term" value="C:cytoplasm"/>
    <property type="evidence" value="ECO:0007669"/>
    <property type="project" value="UniProtKB-SubCell"/>
</dbReference>
<name>A0A9D5LYN8_9FIRM</name>